<evidence type="ECO:0000313" key="4">
    <source>
        <dbReference type="Proteomes" id="UP000066284"/>
    </source>
</evidence>
<sequence length="154" mass="16485">MWAIGGEDKSKTGSGNESLTFLARGVDFRGVIHFEGTIRVDGRLEGEVHTNGTLIVGEQGVIKGLISAGTVMTSGKINGTVTALEKVQINKPGILIGDVRTSAIAIEDGAHFHGMCDMGAHKWVEDQHSSPTTKNPHDLHDLTTHRPRVRSTGH</sequence>
<dbReference type="PANTHER" id="PTHR35024">
    <property type="entry name" value="HYPOTHETICAL CYTOSOLIC PROTEIN"/>
    <property type="match status" value="1"/>
</dbReference>
<gene>
    <name evidence="3" type="ORF">NITINOP_0898</name>
</gene>
<evidence type="ECO:0000313" key="3">
    <source>
        <dbReference type="EMBL" id="CUQ65873.1"/>
    </source>
</evidence>
<dbReference type="RefSeq" id="WP_062483542.1">
    <property type="nucleotide sequence ID" value="NZ_LN885086.1"/>
</dbReference>
<accession>A0A0S4KN33</accession>
<evidence type="ECO:0008006" key="5">
    <source>
        <dbReference type="Google" id="ProtNLM"/>
    </source>
</evidence>
<feature type="region of interest" description="Disordered" evidence="2">
    <location>
        <begin position="126"/>
        <end position="154"/>
    </location>
</feature>
<protein>
    <recommendedName>
        <fullName evidence="5">Polymer-forming cytoskeletal protein</fullName>
    </recommendedName>
</protein>
<feature type="compositionally biased region" description="Basic residues" evidence="2">
    <location>
        <begin position="145"/>
        <end position="154"/>
    </location>
</feature>
<dbReference type="STRING" id="1715989.NITINOP_0898"/>
<evidence type="ECO:0000256" key="2">
    <source>
        <dbReference type="SAM" id="MobiDB-lite"/>
    </source>
</evidence>
<comment type="similarity">
    <text evidence="1">Belongs to the bactofilin family.</text>
</comment>
<dbReference type="Proteomes" id="UP000066284">
    <property type="component" value="Chromosome 1"/>
</dbReference>
<organism evidence="3 4">
    <name type="scientific">Candidatus Nitrospira inopinata</name>
    <dbReference type="NCBI Taxonomy" id="1715989"/>
    <lineage>
        <taxon>Bacteria</taxon>
        <taxon>Pseudomonadati</taxon>
        <taxon>Nitrospirota</taxon>
        <taxon>Nitrospiria</taxon>
        <taxon>Nitrospirales</taxon>
        <taxon>Nitrospiraceae</taxon>
        <taxon>Nitrospira</taxon>
    </lineage>
</organism>
<dbReference type="OrthoDB" id="9789407at2"/>
<dbReference type="KEGG" id="nio:NITINOP_0898"/>
<dbReference type="EMBL" id="LN885086">
    <property type="protein sequence ID" value="CUQ65873.1"/>
    <property type="molecule type" value="Genomic_DNA"/>
</dbReference>
<dbReference type="InterPro" id="IPR007607">
    <property type="entry name" value="BacA/B"/>
</dbReference>
<proteinExistence type="inferred from homology"/>
<keyword evidence="4" id="KW-1185">Reference proteome</keyword>
<dbReference type="Pfam" id="PF04519">
    <property type="entry name" value="Bactofilin"/>
    <property type="match status" value="1"/>
</dbReference>
<name>A0A0S4KN33_9BACT</name>
<dbReference type="AlphaFoldDB" id="A0A0S4KN33"/>
<reference evidence="4" key="1">
    <citation type="submission" date="2015-09" db="EMBL/GenBank/DDBJ databases">
        <authorList>
            <person name="Daims H."/>
        </authorList>
    </citation>
    <scope>NUCLEOTIDE SEQUENCE [LARGE SCALE GENOMIC DNA]</scope>
</reference>
<feature type="compositionally biased region" description="Basic and acidic residues" evidence="2">
    <location>
        <begin position="135"/>
        <end position="144"/>
    </location>
</feature>
<evidence type="ECO:0000256" key="1">
    <source>
        <dbReference type="ARBA" id="ARBA00044755"/>
    </source>
</evidence>
<dbReference type="PANTHER" id="PTHR35024:SF4">
    <property type="entry name" value="POLYMER-FORMING CYTOSKELETAL PROTEIN"/>
    <property type="match status" value="1"/>
</dbReference>